<accession>R9I8H6</accession>
<dbReference type="AlphaFoldDB" id="R9I8H6"/>
<evidence type="ECO:0000313" key="2">
    <source>
        <dbReference type="Proteomes" id="UP000014200"/>
    </source>
</evidence>
<gene>
    <name evidence="1" type="ORF">C802_01894</name>
</gene>
<organism evidence="1 2">
    <name type="scientific">Phocaeicola sartorii</name>
    <dbReference type="NCBI Taxonomy" id="671267"/>
    <lineage>
        <taxon>Bacteria</taxon>
        <taxon>Pseudomonadati</taxon>
        <taxon>Bacteroidota</taxon>
        <taxon>Bacteroidia</taxon>
        <taxon>Bacteroidales</taxon>
        <taxon>Bacteroidaceae</taxon>
        <taxon>Phocaeicola</taxon>
    </lineage>
</organism>
<dbReference type="EMBL" id="ASSP01000011">
    <property type="protein sequence ID" value="EOS12740.1"/>
    <property type="molecule type" value="Genomic_DNA"/>
</dbReference>
<protein>
    <submittedName>
        <fullName evidence="1">Uncharacterized protein</fullName>
    </submittedName>
</protein>
<proteinExistence type="predicted"/>
<evidence type="ECO:0000313" key="1">
    <source>
        <dbReference type="EMBL" id="EOS12740.1"/>
    </source>
</evidence>
<comment type="caution">
    <text evidence="1">The sequence shown here is derived from an EMBL/GenBank/DDBJ whole genome shotgun (WGS) entry which is preliminary data.</text>
</comment>
<reference evidence="1 2" key="1">
    <citation type="submission" date="2013-04" db="EMBL/GenBank/DDBJ databases">
        <title>The Genome Sequence of Bacteroides massiliensis dnLKV3.</title>
        <authorList>
            <consortium name="The Broad Institute Genomics Platform"/>
            <consortium name="The Broad Institute Genome Sequencing Center for Infectious Disease"/>
            <person name="Earl A."/>
            <person name="Xavier R."/>
            <person name="Kuhn K."/>
            <person name="Stappenbeck T."/>
            <person name="Walker B."/>
            <person name="Young S."/>
            <person name="Zeng Q."/>
            <person name="Gargeya S."/>
            <person name="Fitzgerald M."/>
            <person name="Haas B."/>
            <person name="Abouelleil A."/>
            <person name="Allen A.W."/>
            <person name="Alvarado L."/>
            <person name="Arachchi H.M."/>
            <person name="Berlin A.M."/>
            <person name="Chapman S.B."/>
            <person name="Gainer-Dewar J."/>
            <person name="Goldberg J."/>
            <person name="Griggs A."/>
            <person name="Gujja S."/>
            <person name="Hansen M."/>
            <person name="Howarth C."/>
            <person name="Imamovic A."/>
            <person name="Ireland A."/>
            <person name="Larimer J."/>
            <person name="McCowan C."/>
            <person name="Murphy C."/>
            <person name="Pearson M."/>
            <person name="Poon T.W."/>
            <person name="Priest M."/>
            <person name="Roberts A."/>
            <person name="Saif S."/>
            <person name="Shea T."/>
            <person name="Sisk P."/>
            <person name="Sykes S."/>
            <person name="Wortman J."/>
            <person name="Nusbaum C."/>
            <person name="Birren B."/>
        </authorList>
    </citation>
    <scope>NUCLEOTIDE SEQUENCE [LARGE SCALE GENOMIC DNA]</scope>
    <source>
        <strain evidence="2">dnLKV3</strain>
    </source>
</reference>
<sequence>MNCHKLQLIVLLKIQHFHIQFATSLLCGLYVSNVYDRILVFIFTDSTSYLLQCKIDRDLDRLKKIIYKMDTKCANYTVNEIIEKFHQTNSDYTITDFKCQIIEAHYILNSLHKPSVVFMVSGALCSYTYRNKYLHEGSER</sequence>
<keyword evidence="2" id="KW-1185">Reference proteome</keyword>
<dbReference type="STRING" id="1235788.C802_01894"/>
<dbReference type="HOGENOM" id="CLU_1831110_0_0_10"/>
<dbReference type="Proteomes" id="UP000014200">
    <property type="component" value="Unassembled WGS sequence"/>
</dbReference>
<name>R9I8H6_9BACT</name>